<name>A0A8J2VEK7_9RHOB</name>
<keyword evidence="3 5" id="KW-1133">Transmembrane helix</keyword>
<keyword evidence="4 5" id="KW-0472">Membrane</keyword>
<evidence type="ECO:0000313" key="6">
    <source>
        <dbReference type="EMBL" id="GGE27349.1"/>
    </source>
</evidence>
<evidence type="ECO:0000256" key="3">
    <source>
        <dbReference type="ARBA" id="ARBA00022989"/>
    </source>
</evidence>
<dbReference type="PANTHER" id="PTHR36917">
    <property type="entry name" value="INTRACELLULAR SEPTATION PROTEIN A-RELATED"/>
    <property type="match status" value="1"/>
</dbReference>
<dbReference type="EMBL" id="BMCP01000001">
    <property type="protein sequence ID" value="GGE27349.1"/>
    <property type="molecule type" value="Genomic_DNA"/>
</dbReference>
<evidence type="ECO:0000313" key="7">
    <source>
        <dbReference type="Proteomes" id="UP000602745"/>
    </source>
</evidence>
<keyword evidence="5" id="KW-0997">Cell inner membrane</keyword>
<dbReference type="Pfam" id="PF04279">
    <property type="entry name" value="IspA"/>
    <property type="match status" value="1"/>
</dbReference>
<dbReference type="NCBIfam" id="NF001323">
    <property type="entry name" value="PRK00259.1-1"/>
    <property type="match status" value="1"/>
</dbReference>
<keyword evidence="1 5" id="KW-1003">Cell membrane</keyword>
<comment type="similarity">
    <text evidence="5">Belongs to the YciB family.</text>
</comment>
<dbReference type="HAMAP" id="MF_00189">
    <property type="entry name" value="YciB"/>
    <property type="match status" value="1"/>
</dbReference>
<evidence type="ECO:0000256" key="5">
    <source>
        <dbReference type="HAMAP-Rule" id="MF_00189"/>
    </source>
</evidence>
<dbReference type="InterPro" id="IPR006008">
    <property type="entry name" value="YciB"/>
</dbReference>
<reference evidence="6" key="2">
    <citation type="submission" date="2020-09" db="EMBL/GenBank/DDBJ databases">
        <authorList>
            <person name="Sun Q."/>
            <person name="Sedlacek I."/>
        </authorList>
    </citation>
    <scope>NUCLEOTIDE SEQUENCE</scope>
    <source>
        <strain evidence="6">CCM 7684</strain>
    </source>
</reference>
<evidence type="ECO:0000256" key="4">
    <source>
        <dbReference type="ARBA" id="ARBA00023136"/>
    </source>
</evidence>
<organism evidence="6 7">
    <name type="scientific">Agaricicola taiwanensis</name>
    <dbReference type="NCBI Taxonomy" id="591372"/>
    <lineage>
        <taxon>Bacteria</taxon>
        <taxon>Pseudomonadati</taxon>
        <taxon>Pseudomonadota</taxon>
        <taxon>Alphaproteobacteria</taxon>
        <taxon>Rhodobacterales</taxon>
        <taxon>Paracoccaceae</taxon>
        <taxon>Agaricicola</taxon>
    </lineage>
</organism>
<dbReference type="Proteomes" id="UP000602745">
    <property type="component" value="Unassembled WGS sequence"/>
</dbReference>
<feature type="transmembrane region" description="Helical" evidence="5">
    <location>
        <begin position="172"/>
        <end position="190"/>
    </location>
</feature>
<gene>
    <name evidence="5" type="primary">yciB</name>
    <name evidence="6" type="ORF">GCM10007276_00690</name>
</gene>
<feature type="transmembrane region" description="Helical" evidence="5">
    <location>
        <begin position="148"/>
        <end position="166"/>
    </location>
</feature>
<accession>A0A8J2VEK7</accession>
<protein>
    <recommendedName>
        <fullName evidence="5">Inner membrane-spanning protein YciB</fullName>
    </recommendedName>
</protein>
<dbReference type="PANTHER" id="PTHR36917:SF1">
    <property type="entry name" value="INNER MEMBRANE-SPANNING PROTEIN YCIB"/>
    <property type="match status" value="1"/>
</dbReference>
<dbReference type="NCBIfam" id="TIGR00997">
    <property type="entry name" value="ispZ"/>
    <property type="match status" value="1"/>
</dbReference>
<feature type="transmembrane region" description="Helical" evidence="5">
    <location>
        <begin position="48"/>
        <end position="70"/>
    </location>
</feature>
<proteinExistence type="inferred from homology"/>
<comment type="function">
    <text evidence="5">Plays a role in cell envelope biogenesis, maintenance of cell envelope integrity and membrane homeostasis.</text>
</comment>
<reference evidence="6" key="1">
    <citation type="journal article" date="2014" name="Int. J. Syst. Evol. Microbiol.">
        <title>Complete genome sequence of Corynebacterium casei LMG S-19264T (=DSM 44701T), isolated from a smear-ripened cheese.</title>
        <authorList>
            <consortium name="US DOE Joint Genome Institute (JGI-PGF)"/>
            <person name="Walter F."/>
            <person name="Albersmeier A."/>
            <person name="Kalinowski J."/>
            <person name="Ruckert C."/>
        </authorList>
    </citation>
    <scope>NUCLEOTIDE SEQUENCE</scope>
    <source>
        <strain evidence="6">CCM 7684</strain>
    </source>
</reference>
<keyword evidence="2 5" id="KW-0812">Transmembrane</keyword>
<evidence type="ECO:0000256" key="1">
    <source>
        <dbReference type="ARBA" id="ARBA00022475"/>
    </source>
</evidence>
<dbReference type="AlphaFoldDB" id="A0A8J2VEK7"/>
<evidence type="ECO:0000256" key="2">
    <source>
        <dbReference type="ARBA" id="ARBA00022692"/>
    </source>
</evidence>
<feature type="transmembrane region" description="Helical" evidence="5">
    <location>
        <begin position="77"/>
        <end position="96"/>
    </location>
</feature>
<keyword evidence="7" id="KW-1185">Reference proteome</keyword>
<comment type="subcellular location">
    <subcellularLocation>
        <location evidence="5">Cell inner membrane</location>
        <topology evidence="5">Multi-pass membrane protein</topology>
    </subcellularLocation>
</comment>
<dbReference type="GO" id="GO:0005886">
    <property type="term" value="C:plasma membrane"/>
    <property type="evidence" value="ECO:0007669"/>
    <property type="project" value="UniProtKB-SubCell"/>
</dbReference>
<sequence length="213" mass="23962">MIASLARGTCTIMTIKTTAAPTRHMPPLLKFALELGPLGVFFFANSRFGIFEATAIFMVATIAALIIMWVVARRIAIMPLVTGIVVMIFGGLTIWLHDDLFIKLKPTIVNSLFGAVLLGGLLFGKSLLEIVFEDAFRLDEAGWKKLTLRWGIFFLFLAILNEAIWRTQTTDFWVAFKVWGMMPITMLFALSQTPLLLRHEIKDETKEAETARH</sequence>
<feature type="transmembrane region" description="Helical" evidence="5">
    <location>
        <begin position="108"/>
        <end position="128"/>
    </location>
</feature>
<comment type="caution">
    <text evidence="6">The sequence shown here is derived from an EMBL/GenBank/DDBJ whole genome shotgun (WGS) entry which is preliminary data.</text>
</comment>